<dbReference type="AlphaFoldDB" id="A0A1I9G6B8"/>
<dbReference type="EMBL" id="LN857024">
    <property type="protein sequence ID" value="CDQ02686.1"/>
    <property type="molecule type" value="Genomic_DNA"/>
</dbReference>
<accession>A0A1I9G6B8</accession>
<organism evidence="1">
    <name type="scientific">Brugia malayi</name>
    <name type="common">Filarial nematode worm</name>
    <dbReference type="NCBI Taxonomy" id="6279"/>
    <lineage>
        <taxon>Eukaryota</taxon>
        <taxon>Metazoa</taxon>
        <taxon>Ecdysozoa</taxon>
        <taxon>Nematoda</taxon>
        <taxon>Chromadorea</taxon>
        <taxon>Rhabditida</taxon>
        <taxon>Spirurina</taxon>
        <taxon>Spiruromorpha</taxon>
        <taxon>Filarioidea</taxon>
        <taxon>Onchocercidae</taxon>
        <taxon>Brugia</taxon>
    </lineage>
</organism>
<evidence type="ECO:0000313" key="1">
    <source>
        <dbReference type="EMBL" id="CDQ02686.1"/>
    </source>
</evidence>
<sequence>MRKQRTEKRGATRVGGDADVFTSERVPRIIKRQLVRFE</sequence>
<reference evidence="1" key="1">
    <citation type="journal article" date="2007" name="Science">
        <title>Draft genome of the filarial nematode parasite Brugia malayi.</title>
        <authorList>
            <person name="Ghedin E."/>
            <person name="Wang S."/>
            <person name="Spiro D."/>
            <person name="Caler E."/>
            <person name="Zhao Q."/>
            <person name="Crabtree J."/>
            <person name="Allen J.E."/>
            <person name="Delcher A.L."/>
            <person name="Guiliano D.B."/>
            <person name="Miranda-Saavedra D."/>
            <person name="Angiuoli S.V."/>
            <person name="Creasy T."/>
            <person name="Amedeo P."/>
            <person name="Haas B."/>
            <person name="El-Sayed N.M."/>
            <person name="Wortman J.R."/>
            <person name="Feldblyum T."/>
            <person name="Tallon L."/>
            <person name="Schatz M."/>
            <person name="Shumway M."/>
            <person name="Koo H."/>
            <person name="Salzberg S.L."/>
            <person name="Schobel S."/>
            <person name="Pertea M."/>
            <person name="Pop M."/>
            <person name="White O."/>
            <person name="Barton G.J."/>
            <person name="Carlow C.K."/>
            <person name="Crawford M.J."/>
            <person name="Daub J."/>
            <person name="Dimmic M.W."/>
            <person name="Estes C.F."/>
            <person name="Foster J.M."/>
            <person name="Ganatra M."/>
            <person name="Gregory W.F."/>
            <person name="Johnson N.M."/>
            <person name="Jin J."/>
            <person name="Komuniecki R."/>
            <person name="Korf I."/>
            <person name="Kumar S."/>
            <person name="Laney S."/>
            <person name="Li B.W."/>
            <person name="Li W."/>
            <person name="Lindblom T.H."/>
            <person name="Lustigman S."/>
            <person name="Ma D."/>
            <person name="Maina C.V."/>
            <person name="Martin D.M."/>
            <person name="McCarter J.P."/>
            <person name="McReynolds L."/>
            <person name="Mitreva M."/>
            <person name="Nutman T.B."/>
            <person name="Parkinson J."/>
            <person name="Peregrin-Alvarez J.M."/>
            <person name="Poole C."/>
            <person name="Ren Q."/>
            <person name="Saunders L."/>
            <person name="Sluder A.E."/>
            <person name="Smith K."/>
            <person name="Stanke M."/>
            <person name="Unnasch T.R."/>
            <person name="Ware J."/>
            <person name="Wei A.D."/>
            <person name="Weil G."/>
            <person name="Williams D.J."/>
            <person name="Zhang Y."/>
            <person name="Williams S.A."/>
            <person name="Fraser-Liggett C."/>
            <person name="Slatko B."/>
            <person name="Blaxter M.L."/>
            <person name="Scott A.L."/>
        </authorList>
    </citation>
    <scope>NUCLEOTIDE SEQUENCE</scope>
    <source>
        <strain evidence="1">FR3</strain>
    </source>
</reference>
<protein>
    <submittedName>
        <fullName evidence="1">Bm12945</fullName>
    </submittedName>
</protein>
<proteinExistence type="predicted"/>
<name>A0A1I9G6B8_BRUMA</name>
<gene>
    <name evidence="1" type="primary">Bm12945</name>
    <name evidence="1" type="ORF">BM_Bm12945</name>
</gene>
<reference evidence="1" key="2">
    <citation type="submission" date="2012-12" db="EMBL/GenBank/DDBJ databases">
        <authorList>
            <consortium name="WormBase Consortium"/>
            <person name="Ghedin E."/>
            <person name="Paulini M."/>
        </authorList>
    </citation>
    <scope>NUCLEOTIDE SEQUENCE</scope>
    <source>
        <strain evidence="1">FR3</strain>
    </source>
</reference>